<keyword evidence="3" id="KW-1185">Reference proteome</keyword>
<organism evidence="2 3">
    <name type="scientific">Lomentospora prolificans</name>
    <dbReference type="NCBI Taxonomy" id="41688"/>
    <lineage>
        <taxon>Eukaryota</taxon>
        <taxon>Fungi</taxon>
        <taxon>Dikarya</taxon>
        <taxon>Ascomycota</taxon>
        <taxon>Pezizomycotina</taxon>
        <taxon>Sordariomycetes</taxon>
        <taxon>Hypocreomycetidae</taxon>
        <taxon>Microascales</taxon>
        <taxon>Microascaceae</taxon>
        <taxon>Lomentospora</taxon>
    </lineage>
</organism>
<accession>A0A2N3N0M8</accession>
<protein>
    <recommendedName>
        <fullName evidence="4">NAD-specific glutamate dehydrogenase</fullName>
    </recommendedName>
</protein>
<reference evidence="2 3" key="1">
    <citation type="journal article" date="2017" name="G3 (Bethesda)">
        <title>First Draft Genome Sequence of the Pathogenic Fungus Lomentospora prolificans (Formerly Scedosporium prolificans).</title>
        <authorList>
            <person name="Luo R."/>
            <person name="Zimin A."/>
            <person name="Workman R."/>
            <person name="Fan Y."/>
            <person name="Pertea G."/>
            <person name="Grossman N."/>
            <person name="Wear M.P."/>
            <person name="Jia B."/>
            <person name="Miller H."/>
            <person name="Casadevall A."/>
            <person name="Timp W."/>
            <person name="Zhang S.X."/>
            <person name="Salzberg S.L."/>
        </authorList>
    </citation>
    <scope>NUCLEOTIDE SEQUENCE [LARGE SCALE GENOMIC DNA]</scope>
    <source>
        <strain evidence="2 3">JHH-5317</strain>
    </source>
</reference>
<dbReference type="AlphaFoldDB" id="A0A2N3N0M8"/>
<name>A0A2N3N0M8_9PEZI</name>
<dbReference type="Proteomes" id="UP000233524">
    <property type="component" value="Unassembled WGS sequence"/>
</dbReference>
<evidence type="ECO:0000313" key="3">
    <source>
        <dbReference type="Proteomes" id="UP000233524"/>
    </source>
</evidence>
<feature type="region of interest" description="Disordered" evidence="1">
    <location>
        <begin position="926"/>
        <end position="955"/>
    </location>
</feature>
<proteinExistence type="predicted"/>
<dbReference type="OrthoDB" id="5239402at2759"/>
<dbReference type="VEuPathDB" id="FungiDB:jhhlp_007816"/>
<dbReference type="InParanoid" id="A0A2N3N0M8"/>
<dbReference type="EMBL" id="NLAX01001139">
    <property type="protein sequence ID" value="PKS05983.1"/>
    <property type="molecule type" value="Genomic_DNA"/>
</dbReference>
<evidence type="ECO:0000313" key="2">
    <source>
        <dbReference type="EMBL" id="PKS05983.1"/>
    </source>
</evidence>
<evidence type="ECO:0000256" key="1">
    <source>
        <dbReference type="SAM" id="MobiDB-lite"/>
    </source>
</evidence>
<comment type="caution">
    <text evidence="2">The sequence shown here is derived from an EMBL/GenBank/DDBJ whole genome shotgun (WGS) entry which is preliminary data.</text>
</comment>
<gene>
    <name evidence="2" type="ORF">jhhlp_007816</name>
</gene>
<sequence>MFIIKKRGLKVILIREDLFATLAAGHTLLLLLAGLVGRELGLLLGCGDLVAHGVELVLTIVILGGETGTATLALDPVVAGGSHLTVHDGPYLLSQVLGELGRVGNDDDTTLELLERLGERTKRVTVEIVGGLVKNDQVRSLPRAGGKDDLDTLTTRETAHARVRDKLSVETEVGAVSLDLATDEGTELTGGEGLLHVNLGNELLMGGENLSTGNPLVIGRHHRSPALVLLANVLTEAERALVFVAVLELAASVDANDAAVGTINLVDLVHGLLIILGDNLVGTVHGLTILTSLETPLDVLGGGLIQVVINVRESVLLDVGNTHVLVLVDLTSSGDELTSEHVDERGLASTVGADNGNTGAERALEGDIRKLRLLGTGVLEAHLGGTENGLGLGLDTLKETGLGEAEFDLGGAELVVRAGRGALADELLEVTLVTLELEAFVVDDVLGNVVEETSVVGHDDGGAGGVDEVVLEPLDVLHVQMVGGLVEEKDIGSLEDGTAKSELHLPTTGKGSDLTADHAIGKTELVEGLDDLLLGGIDLGLLELLHGPVDGRHLSIGRVQVVLDEDSLDLRLLREALDLLVVDGTHEGRLAGTVGTAETVTLTALEAERSLVEKNLGTIGEGESAVAKVLALLIVFISLIGIGSTRGGTLAESFDNGLRVGITDNDGDVRLDVLSPGGGLGLLLVNELASESRSVLEDRSELLGDSSVLGRKDLLEFAEDDSDVTIVADLGDLAVLDGTDTGKCVKGLLRLLTSLRVGESLVVLLKSGHHLGQERSDDIGVVDELTHVVDNDGRLSLDGSLTLSKTTVKKRNHESEGRLLDLGDESGGTEQVNSLGDVLRLGDTLDELRNEALNILVDNERADLLHRLIGALLDVLLGIPHGLGNDGDQVRNTEGYLSGGGLDEGIEEVEGDHLLLPLLGSGDGGHDGGEDSLDSIGVDGLSDGEGGGGGLILDSRDLVSRGSEDGREKSNKEGLDVGRDLRVLSDSGDGDQGLFTGKGVLLASKLLLEGFDSPVGKARVNIRRSR</sequence>
<evidence type="ECO:0008006" key="4">
    <source>
        <dbReference type="Google" id="ProtNLM"/>
    </source>
</evidence>
<dbReference type="AntiFam" id="ANF00142">
    <property type="entry name" value="Shadow ORF (opposite yadG)"/>
</dbReference>